<name>A0A7W8YSA6_9SPHI</name>
<dbReference type="PANTHER" id="PTHR43280">
    <property type="entry name" value="ARAC-FAMILY TRANSCRIPTIONAL REGULATOR"/>
    <property type="match status" value="1"/>
</dbReference>
<keyword evidence="2 5" id="KW-0238">DNA-binding</keyword>
<dbReference type="RefSeq" id="WP_183866890.1">
    <property type="nucleotide sequence ID" value="NZ_JACHCF010000004.1"/>
</dbReference>
<reference evidence="5 6" key="1">
    <citation type="submission" date="2020-08" db="EMBL/GenBank/DDBJ databases">
        <title>Genomic Encyclopedia of Type Strains, Phase IV (KMG-V): Genome sequencing to study the core and pangenomes of soil and plant-associated prokaryotes.</title>
        <authorList>
            <person name="Whitman W."/>
        </authorList>
    </citation>
    <scope>NUCLEOTIDE SEQUENCE [LARGE SCALE GENOMIC DNA]</scope>
    <source>
        <strain evidence="5 6">MP7CTX6</strain>
    </source>
</reference>
<dbReference type="PANTHER" id="PTHR43280:SF32">
    <property type="entry name" value="TRANSCRIPTIONAL REGULATORY PROTEIN"/>
    <property type="match status" value="1"/>
</dbReference>
<dbReference type="GO" id="GO:0003700">
    <property type="term" value="F:DNA-binding transcription factor activity"/>
    <property type="evidence" value="ECO:0007669"/>
    <property type="project" value="InterPro"/>
</dbReference>
<dbReference type="Pfam" id="PF12833">
    <property type="entry name" value="HTH_18"/>
    <property type="match status" value="1"/>
</dbReference>
<evidence type="ECO:0000256" key="3">
    <source>
        <dbReference type="ARBA" id="ARBA00023163"/>
    </source>
</evidence>
<dbReference type="Proteomes" id="UP000537718">
    <property type="component" value="Unassembled WGS sequence"/>
</dbReference>
<evidence type="ECO:0000313" key="5">
    <source>
        <dbReference type="EMBL" id="MBB5620879.1"/>
    </source>
</evidence>
<dbReference type="InterPro" id="IPR009057">
    <property type="entry name" value="Homeodomain-like_sf"/>
</dbReference>
<dbReference type="SUPFAM" id="SSF46689">
    <property type="entry name" value="Homeodomain-like"/>
    <property type="match status" value="1"/>
</dbReference>
<comment type="caution">
    <text evidence="5">The sequence shown here is derived from an EMBL/GenBank/DDBJ whole genome shotgun (WGS) entry which is preliminary data.</text>
</comment>
<accession>A0A7W8YSA6</accession>
<dbReference type="GO" id="GO:0043565">
    <property type="term" value="F:sequence-specific DNA binding"/>
    <property type="evidence" value="ECO:0007669"/>
    <property type="project" value="InterPro"/>
</dbReference>
<dbReference type="InterPro" id="IPR018060">
    <property type="entry name" value="HTH_AraC"/>
</dbReference>
<dbReference type="PROSITE" id="PS01124">
    <property type="entry name" value="HTH_ARAC_FAMILY_2"/>
    <property type="match status" value="1"/>
</dbReference>
<keyword evidence="3" id="KW-0804">Transcription</keyword>
<sequence>MKKEENIHLKMESLSDMHRAFGLPAPAHPLISLIDGATNRIILSKLPQSHVLNFYKISYKPSIGGKLKYGQDYYDFDEGGLLFAAPNQIIGNHGNNEGEICSQYTLLIHPDFLWNYPLAKKIKQYGFFSYAANEALHLSDKEKVTIMSIFKIIKEELNSRIDDFSQDVIISQVELLLNYANRFYKRQFITRKAVNNDLLQKLDDILDEYFNSEKSANEGIPTVQYLSEKLNISPSYLSDMLRSLTGQNTQHLIHHKIIEKAKEKLSATNLSVSEVAYELGFGHPQSFSKLFKAKTNTSPLEFRRSFN</sequence>
<dbReference type="SMART" id="SM00342">
    <property type="entry name" value="HTH_ARAC"/>
    <property type="match status" value="1"/>
</dbReference>
<dbReference type="EMBL" id="JACHCF010000004">
    <property type="protein sequence ID" value="MBB5620879.1"/>
    <property type="molecule type" value="Genomic_DNA"/>
</dbReference>
<feature type="domain" description="HTH araC/xylS-type" evidence="4">
    <location>
        <begin position="200"/>
        <end position="305"/>
    </location>
</feature>
<proteinExistence type="predicted"/>
<evidence type="ECO:0000259" key="4">
    <source>
        <dbReference type="PROSITE" id="PS01124"/>
    </source>
</evidence>
<dbReference type="Gene3D" id="1.10.10.60">
    <property type="entry name" value="Homeodomain-like"/>
    <property type="match status" value="2"/>
</dbReference>
<dbReference type="AlphaFoldDB" id="A0A7W8YSA6"/>
<keyword evidence="1" id="KW-0805">Transcription regulation</keyword>
<evidence type="ECO:0000256" key="2">
    <source>
        <dbReference type="ARBA" id="ARBA00023125"/>
    </source>
</evidence>
<protein>
    <submittedName>
        <fullName evidence="5">AraC-like DNA-binding protein</fullName>
    </submittedName>
</protein>
<organism evidence="5 6">
    <name type="scientific">Pedobacter cryoconitis</name>
    <dbReference type="NCBI Taxonomy" id="188932"/>
    <lineage>
        <taxon>Bacteria</taxon>
        <taxon>Pseudomonadati</taxon>
        <taxon>Bacteroidota</taxon>
        <taxon>Sphingobacteriia</taxon>
        <taxon>Sphingobacteriales</taxon>
        <taxon>Sphingobacteriaceae</taxon>
        <taxon>Pedobacter</taxon>
    </lineage>
</organism>
<evidence type="ECO:0000256" key="1">
    <source>
        <dbReference type="ARBA" id="ARBA00023015"/>
    </source>
</evidence>
<gene>
    <name evidence="5" type="ORF">HDE69_001932</name>
</gene>
<evidence type="ECO:0000313" key="6">
    <source>
        <dbReference type="Proteomes" id="UP000537718"/>
    </source>
</evidence>